<comment type="caution">
    <text evidence="1">The sequence shown here is derived from an EMBL/GenBank/DDBJ whole genome shotgun (WGS) entry which is preliminary data.</text>
</comment>
<accession>A0A0A0D9G7</accession>
<dbReference type="EMBL" id="JANX01000070">
    <property type="protein sequence ID" value="KGM34769.1"/>
    <property type="molecule type" value="Genomic_DNA"/>
</dbReference>
<dbReference type="RefSeq" id="WP_034834220.1">
    <property type="nucleotide sequence ID" value="NZ_JANX01000070.1"/>
</dbReference>
<reference evidence="1 2" key="1">
    <citation type="submission" date="2014-01" db="EMBL/GenBank/DDBJ databases">
        <title>Genome sequence determination for a cystic fibrosis isolate, Inquilinus limosus.</title>
        <authorList>
            <person name="Pino M."/>
            <person name="Di Conza J."/>
            <person name="Gutkind G."/>
        </authorList>
    </citation>
    <scope>NUCLEOTIDE SEQUENCE [LARGE SCALE GENOMIC DNA]</scope>
    <source>
        <strain evidence="1 2">MP06</strain>
    </source>
</reference>
<dbReference type="AlphaFoldDB" id="A0A0A0D9G7"/>
<dbReference type="Proteomes" id="UP000029995">
    <property type="component" value="Unassembled WGS sequence"/>
</dbReference>
<evidence type="ECO:0000313" key="2">
    <source>
        <dbReference type="Proteomes" id="UP000029995"/>
    </source>
</evidence>
<dbReference type="OrthoDB" id="564699at2"/>
<proteinExistence type="predicted"/>
<sequence length="584" mass="58028">MSSNLALSQVAAAQAQKEVTINDAFGQVDAALTEFLAVDLSAGDVTLTAAQAQRAMLLRAGGNAVARGLTLPQIKRGVTVQNTGSAALTVKRGTTTVAIDPGAVASVYLDGTANGLVVTGRPGGAGGIVPIEQGGTGATTAPAALVALGALAKAGDTLAGDLQTSAGVRISTGGPAQVGISGVTADIQSNSTTAAGLAAARWSADPSPPRLMLAKSYGGAVGTHAAVPSGVTLGEASFAASSGTGMVSGAALDAVTQAAATGSGVATALRLLTSSGAALVERMRLDNLGNLQMGGTNTVIDAQRIPRLRSYTQATLPAPSSAPQGVVDCSDLGGGAGPLYSDGTTWQRLQELSSYGATGADANATLSVLGNASVIAFTANLTADRTVTLSTTGAYLGAMKRVIYAGSGAGKLVCGGITLRPGCWADFMWTGAAWTCVAAGVRNDAMQVYETGTWSPTLFGNTTPGTQTMHANNSGNYIRAGQVVVAVAYVQWSAIDAAAAGDVVIGGLPFPAANLANNLPTAAVTGQTVTYPAGQTQLIARFRGPNGTTVSLIFSGPGTGQAFAQMSQLSAAGVLSFTIVYRTN</sequence>
<organism evidence="1 2">
    <name type="scientific">Inquilinus limosus MP06</name>
    <dbReference type="NCBI Taxonomy" id="1398085"/>
    <lineage>
        <taxon>Bacteria</taxon>
        <taxon>Pseudomonadati</taxon>
        <taxon>Pseudomonadota</taxon>
        <taxon>Alphaproteobacteria</taxon>
        <taxon>Rhodospirillales</taxon>
        <taxon>Rhodospirillaceae</taxon>
        <taxon>Inquilinus</taxon>
    </lineage>
</organism>
<name>A0A0A0D9G7_9PROT</name>
<evidence type="ECO:0000313" key="1">
    <source>
        <dbReference type="EMBL" id="KGM34769.1"/>
    </source>
</evidence>
<evidence type="ECO:0008006" key="3">
    <source>
        <dbReference type="Google" id="ProtNLM"/>
    </source>
</evidence>
<gene>
    <name evidence="1" type="ORF">P409_08375</name>
</gene>
<protein>
    <recommendedName>
        <fullName evidence="3">Tail fiber protein</fullName>
    </recommendedName>
</protein>